<dbReference type="Proteomes" id="UP000094801">
    <property type="component" value="Unassembled WGS sequence"/>
</dbReference>
<protein>
    <recommendedName>
        <fullName evidence="4">25S rRNA (Uridine(2843)-N(3))-methyltransferase</fullName>
    </recommendedName>
</protein>
<name>A0A1E4SVC3_9ASCO</name>
<dbReference type="AlphaFoldDB" id="A0A1E4SVC3"/>
<reference evidence="3" key="1">
    <citation type="submission" date="2016-04" db="EMBL/GenBank/DDBJ databases">
        <title>Comparative genomics of biotechnologically important yeasts.</title>
        <authorList>
            <consortium name="DOE Joint Genome Institute"/>
            <person name="Riley R."/>
            <person name="Haridas S."/>
            <person name="Wolfe K.H."/>
            <person name="Lopes M.R."/>
            <person name="Hittinger C.T."/>
            <person name="Goker M."/>
            <person name="Salamov A."/>
            <person name="Wisecaver J."/>
            <person name="Long T.M."/>
            <person name="Aerts A.L."/>
            <person name="Barry K."/>
            <person name="Choi C."/>
            <person name="Clum A."/>
            <person name="Coughlan A.Y."/>
            <person name="Deshpande S."/>
            <person name="Douglass A.P."/>
            <person name="Hanson S.J."/>
            <person name="Klenk H.-P."/>
            <person name="Labutti K."/>
            <person name="Lapidus A."/>
            <person name="Lindquist E."/>
            <person name="Lipzen A."/>
            <person name="Meier-Kolthoff J.P."/>
            <person name="Ohm R.A."/>
            <person name="Otillar R.P."/>
            <person name="Pangilinan J."/>
            <person name="Peng Y."/>
            <person name="Rokas A."/>
            <person name="Rosa C.A."/>
            <person name="Scheuner C."/>
            <person name="Sibirny A.A."/>
            <person name="Slot J.C."/>
            <person name="Stielow J.B."/>
            <person name="Sun H."/>
            <person name="Kurtzman C.P."/>
            <person name="Blackwell M."/>
            <person name="Grigoriev I.V."/>
            <person name="Jeffries T.W."/>
        </authorList>
    </citation>
    <scope>NUCLEOTIDE SEQUENCE [LARGE SCALE GENOMIC DNA]</scope>
    <source>
        <strain evidence="3">NRRL YB-2248</strain>
    </source>
</reference>
<dbReference type="Pfam" id="PF11312">
    <property type="entry name" value="Methyltransf_34"/>
    <property type="match status" value="1"/>
</dbReference>
<evidence type="ECO:0000313" key="2">
    <source>
        <dbReference type="EMBL" id="ODV83397.1"/>
    </source>
</evidence>
<accession>A0A1E4SVC3</accession>
<keyword evidence="1" id="KW-0175">Coiled coil</keyword>
<evidence type="ECO:0000256" key="1">
    <source>
        <dbReference type="SAM" id="Coils"/>
    </source>
</evidence>
<evidence type="ECO:0000313" key="3">
    <source>
        <dbReference type="Proteomes" id="UP000094801"/>
    </source>
</evidence>
<organism evidence="2 3">
    <name type="scientific">[Candida] arabinofermentans NRRL YB-2248</name>
    <dbReference type="NCBI Taxonomy" id="983967"/>
    <lineage>
        <taxon>Eukaryota</taxon>
        <taxon>Fungi</taxon>
        <taxon>Dikarya</taxon>
        <taxon>Ascomycota</taxon>
        <taxon>Saccharomycotina</taxon>
        <taxon>Pichiomycetes</taxon>
        <taxon>Pichiales</taxon>
        <taxon>Pichiaceae</taxon>
        <taxon>Ogataea</taxon>
        <taxon>Ogataea/Candida clade</taxon>
    </lineage>
</organism>
<dbReference type="STRING" id="983967.A0A1E4SVC3"/>
<evidence type="ECO:0008006" key="4">
    <source>
        <dbReference type="Google" id="ProtNLM"/>
    </source>
</evidence>
<sequence>MFLRVCSGTEYIVLVSLGTVQYSTVMSSVKPSRRIARTKAKKLQLQEDEEEREHDKVSDKLTKRLAKLSLTQLLNSKNTLPAQETLEIFKQWISKHEDLQALHDVIQDVKSDLFDRNYTKAFDSNLKREAYCIRWSSSRSLAYSTFLSSQPDILDLLQNEPDLKLLSIGGGAGAELIAFGSIYSRLLELQELSDDTARNWDLQAVDISNWCSIVDDIDSYIQDRWVKSNDFRKVHDLNISFDEYDILNIGKNTENDDDDVVVDLQDMDLITCCFTTNELFAEDKAASIRFLKKLSQDCKPGCLFLILESAGSFSNVQVGTKQFPIHFLIDTILCGKPDSHGVTDGDWEIVDQNDSIWYRVPSDVEYNLKLENMRFFYRVYRKN</sequence>
<dbReference type="OrthoDB" id="6419443at2759"/>
<dbReference type="EMBL" id="KV453864">
    <property type="protein sequence ID" value="ODV83397.1"/>
    <property type="molecule type" value="Genomic_DNA"/>
</dbReference>
<keyword evidence="3" id="KW-1185">Reference proteome</keyword>
<gene>
    <name evidence="2" type="ORF">CANARDRAFT_30020</name>
</gene>
<proteinExistence type="predicted"/>
<feature type="coiled-coil region" evidence="1">
    <location>
        <begin position="33"/>
        <end position="60"/>
    </location>
</feature>
<dbReference type="InterPro" id="IPR021463">
    <property type="entry name" value="Methyltransf_34"/>
</dbReference>